<dbReference type="InterPro" id="IPR000132">
    <property type="entry name" value="Nitrilase/CN_hydratase_CS"/>
</dbReference>
<dbReference type="GO" id="GO:0016836">
    <property type="term" value="F:hydro-lyase activity"/>
    <property type="evidence" value="ECO:0007669"/>
    <property type="project" value="UniProtKB-ARBA"/>
</dbReference>
<dbReference type="RefSeq" id="XP_021872624.1">
    <property type="nucleotide sequence ID" value="XM_022018937.1"/>
</dbReference>
<dbReference type="GeneID" id="33560746"/>
<dbReference type="InterPro" id="IPR044149">
    <property type="entry name" value="Nitrilases_CHs"/>
</dbReference>
<dbReference type="Gene3D" id="3.60.110.10">
    <property type="entry name" value="Carbon-nitrogen hydrolase"/>
    <property type="match status" value="1"/>
</dbReference>
<keyword evidence="4" id="KW-1185">Reference proteome</keyword>
<dbReference type="AlphaFoldDB" id="A0A1Y1UL39"/>
<dbReference type="InterPro" id="IPR003010">
    <property type="entry name" value="C-N_Hydrolase"/>
</dbReference>
<dbReference type="PROSITE" id="PS50263">
    <property type="entry name" value="CN_HYDROLASE"/>
    <property type="match status" value="1"/>
</dbReference>
<dbReference type="STRING" id="4999.A0A1Y1UL39"/>
<dbReference type="SUPFAM" id="SSF56317">
    <property type="entry name" value="Carbon-nitrogen hydrolase"/>
    <property type="match status" value="1"/>
</dbReference>
<dbReference type="PROSITE" id="PS00921">
    <property type="entry name" value="NITRIL_CHT_2"/>
    <property type="match status" value="1"/>
</dbReference>
<dbReference type="PANTHER" id="PTHR46044:SF1">
    <property type="entry name" value="CN HYDROLASE DOMAIN-CONTAINING PROTEIN"/>
    <property type="match status" value="1"/>
</dbReference>
<gene>
    <name evidence="3" type="ORF">BD324DRAFT_671800</name>
</gene>
<name>A0A1Y1UL39_9TREE</name>
<proteinExistence type="inferred from homology"/>
<dbReference type="GO" id="GO:0000257">
    <property type="term" value="F:nitrilase activity"/>
    <property type="evidence" value="ECO:0007669"/>
    <property type="project" value="UniProtKB-ARBA"/>
</dbReference>
<accession>A0A1Y1UL39</accession>
<dbReference type="Pfam" id="PF00795">
    <property type="entry name" value="CN_hydrolase"/>
    <property type="match status" value="1"/>
</dbReference>
<evidence type="ECO:0000259" key="2">
    <source>
        <dbReference type="PROSITE" id="PS50263"/>
    </source>
</evidence>
<sequence length="332" mass="35641">MAPITVAAVQAGSVSFDLPASLTKLESLVIEAKGKGAGLVVFPEAFLSAYPRFLGFVIGTRTDENREWFNRYVNSAVKIPNGYLSVGIVERSHVGATLWCTNILLGPDGALLSRHRKLQPTAAERVVWHQGQGMTDGGREDNLPVVQTAMGRIGGLICWENYMPLARYLLYRKGVEIYLAPTADGRPTWTPTMQHIAQEGRCFVIGVNQYQSEEHFPANYPPTLKKAGAGTATTNTGNVQAEDKQGAHAASDGVVASPSHKQSEGVSTWCPGGTCIVGPLGQILAGPLWDREGVLYAAIDLDDLIGAKLDFDPVGHYSRDDLLVGLLSQGPS</sequence>
<reference evidence="3 4" key="1">
    <citation type="submission" date="2017-03" db="EMBL/GenBank/DDBJ databases">
        <title>Widespread Adenine N6-methylation of Active Genes in Fungi.</title>
        <authorList>
            <consortium name="DOE Joint Genome Institute"/>
            <person name="Mondo S.J."/>
            <person name="Dannebaum R.O."/>
            <person name="Kuo R.C."/>
            <person name="Louie K.B."/>
            <person name="Bewick A.J."/>
            <person name="Labutti K."/>
            <person name="Haridas S."/>
            <person name="Kuo A."/>
            <person name="Salamov A."/>
            <person name="Ahrendt S.R."/>
            <person name="Lau R."/>
            <person name="Bowen B.P."/>
            <person name="Lipzen A."/>
            <person name="Sullivan W."/>
            <person name="Andreopoulos W.B."/>
            <person name="Clum A."/>
            <person name="Lindquist E."/>
            <person name="Daum C."/>
            <person name="Northen T.R."/>
            <person name="Ramamoorthy G."/>
            <person name="Schmitz R.J."/>
            <person name="Gryganskyi A."/>
            <person name="Culley D."/>
            <person name="Magnuson J."/>
            <person name="James T.Y."/>
            <person name="O'Malley M.A."/>
            <person name="Stajich J.E."/>
            <person name="Spatafora J.W."/>
            <person name="Visel A."/>
            <person name="Grigoriev I.V."/>
        </authorList>
    </citation>
    <scope>NUCLEOTIDE SEQUENCE [LARGE SCALE GENOMIC DNA]</scope>
    <source>
        <strain evidence="3 4">NRRL Y-17943</strain>
    </source>
</reference>
<dbReference type="Proteomes" id="UP000193218">
    <property type="component" value="Unassembled WGS sequence"/>
</dbReference>
<evidence type="ECO:0000313" key="3">
    <source>
        <dbReference type="EMBL" id="ORX38702.1"/>
    </source>
</evidence>
<evidence type="ECO:0000256" key="1">
    <source>
        <dbReference type="ARBA" id="ARBA00008129"/>
    </source>
</evidence>
<dbReference type="CDD" id="cd07564">
    <property type="entry name" value="nitrilases_CHs"/>
    <property type="match status" value="1"/>
</dbReference>
<dbReference type="InParanoid" id="A0A1Y1UL39"/>
<evidence type="ECO:0000313" key="4">
    <source>
        <dbReference type="Proteomes" id="UP000193218"/>
    </source>
</evidence>
<organism evidence="3 4">
    <name type="scientific">Kockovaella imperatae</name>
    <dbReference type="NCBI Taxonomy" id="4999"/>
    <lineage>
        <taxon>Eukaryota</taxon>
        <taxon>Fungi</taxon>
        <taxon>Dikarya</taxon>
        <taxon>Basidiomycota</taxon>
        <taxon>Agaricomycotina</taxon>
        <taxon>Tremellomycetes</taxon>
        <taxon>Tremellales</taxon>
        <taxon>Cuniculitremaceae</taxon>
        <taxon>Kockovaella</taxon>
    </lineage>
</organism>
<dbReference type="EMBL" id="NBSH01000004">
    <property type="protein sequence ID" value="ORX38702.1"/>
    <property type="molecule type" value="Genomic_DNA"/>
</dbReference>
<comment type="similarity">
    <text evidence="1">Belongs to the carbon-nitrogen hydrolase superfamily. Nitrilase family.</text>
</comment>
<feature type="domain" description="CN hydrolase" evidence="2">
    <location>
        <begin position="4"/>
        <end position="301"/>
    </location>
</feature>
<dbReference type="OrthoDB" id="10250282at2759"/>
<dbReference type="InterPro" id="IPR036526">
    <property type="entry name" value="C-N_Hydrolase_sf"/>
</dbReference>
<dbReference type="PANTHER" id="PTHR46044">
    <property type="entry name" value="NITRILASE"/>
    <property type="match status" value="1"/>
</dbReference>
<protein>
    <submittedName>
        <fullName evidence="3">Nitrilase 4</fullName>
    </submittedName>
</protein>
<comment type="caution">
    <text evidence="3">The sequence shown here is derived from an EMBL/GenBank/DDBJ whole genome shotgun (WGS) entry which is preliminary data.</text>
</comment>